<keyword evidence="1" id="KW-0732">Signal</keyword>
<proteinExistence type="predicted"/>
<organism evidence="2 3">
    <name type="scientific">Vittaforma corneae (strain ATCC 50505)</name>
    <name type="common">Microsporidian parasite</name>
    <name type="synonym">Nosema corneum</name>
    <dbReference type="NCBI Taxonomy" id="993615"/>
    <lineage>
        <taxon>Eukaryota</taxon>
        <taxon>Fungi</taxon>
        <taxon>Fungi incertae sedis</taxon>
        <taxon>Microsporidia</taxon>
        <taxon>Nosematidae</taxon>
        <taxon>Vittaforma</taxon>
    </lineage>
</organism>
<dbReference type="GeneID" id="19881930"/>
<feature type="chain" id="PRO_5003960004" evidence="1">
    <location>
        <begin position="20"/>
        <end position="347"/>
    </location>
</feature>
<dbReference type="AlphaFoldDB" id="L2GMJ8"/>
<dbReference type="RefSeq" id="XP_007604665.1">
    <property type="nucleotide sequence ID" value="XM_007604603.1"/>
</dbReference>
<dbReference type="InParanoid" id="L2GMJ8"/>
<keyword evidence="3" id="KW-1185">Reference proteome</keyword>
<name>L2GMJ8_VITCO</name>
<evidence type="ECO:0000256" key="1">
    <source>
        <dbReference type="SAM" id="SignalP"/>
    </source>
</evidence>
<dbReference type="EMBL" id="JH370139">
    <property type="protein sequence ID" value="ELA41715.1"/>
    <property type="molecule type" value="Genomic_DNA"/>
</dbReference>
<evidence type="ECO:0000313" key="3">
    <source>
        <dbReference type="Proteomes" id="UP000011082"/>
    </source>
</evidence>
<reference evidence="3" key="1">
    <citation type="submission" date="2011-05" db="EMBL/GenBank/DDBJ databases">
        <title>The genome sequence of Vittaforma corneae strain ATCC 50505.</title>
        <authorList>
            <consortium name="The Broad Institute Genome Sequencing Platform"/>
            <person name="Cuomo C."/>
            <person name="Didier E."/>
            <person name="Bowers L."/>
            <person name="Young S.K."/>
            <person name="Zeng Q."/>
            <person name="Gargeya S."/>
            <person name="Fitzgerald M."/>
            <person name="Haas B."/>
            <person name="Abouelleil A."/>
            <person name="Alvarado L."/>
            <person name="Arachchi H.M."/>
            <person name="Berlin A."/>
            <person name="Chapman S.B."/>
            <person name="Gearin G."/>
            <person name="Goldberg J."/>
            <person name="Griggs A."/>
            <person name="Gujja S."/>
            <person name="Hansen M."/>
            <person name="Heiman D."/>
            <person name="Howarth C."/>
            <person name="Larimer J."/>
            <person name="Lui A."/>
            <person name="MacDonald P.J.P."/>
            <person name="McCowen C."/>
            <person name="Montmayeur A."/>
            <person name="Murphy C."/>
            <person name="Neiman D."/>
            <person name="Pearson M."/>
            <person name="Priest M."/>
            <person name="Roberts A."/>
            <person name="Saif S."/>
            <person name="Shea T."/>
            <person name="Sisk P."/>
            <person name="Stolte C."/>
            <person name="Sykes S."/>
            <person name="Wortman J."/>
            <person name="Nusbaum C."/>
            <person name="Birren B."/>
        </authorList>
    </citation>
    <scope>NUCLEOTIDE SEQUENCE [LARGE SCALE GENOMIC DNA]</scope>
    <source>
        <strain evidence="3">ATCC 50505</strain>
    </source>
</reference>
<dbReference type="HOGENOM" id="CLU_715897_0_0_1"/>
<dbReference type="Proteomes" id="UP000011082">
    <property type="component" value="Unassembled WGS sequence"/>
</dbReference>
<sequence>MNFMHISMILSIFVLIGSTLQWTCNDCILTKSQVQASNEYQPGKATSFNLRQIMDEMARCGIQRAQVSGWDAADGIYVVYQNGAVVPALPYDLPEYAVYFKMCGNNVEKIVFVHEVCDKKIVYPICPCAPCESPFFNPCQNEVVCVNPVCQNEVVYVNPVCQNNEPPIVEFNPVLIENELICETRDFDSWCPEDGFSCNRTECRTFPKVCKKVSKRSGRRRKELEVYSKQYHLTCKRIGGERKVLLIEKVKDKKVRDTVYVLNGKFHLPIKILNDPWLLRRIFKKIKQKFGPGFCLYVNDHSCVYVLFKEHLYCVKYDSECIKVRRVNPKDRCKIVKNGLYLVTMGN</sequence>
<protein>
    <submittedName>
        <fullName evidence="2">Uncharacterized protein</fullName>
    </submittedName>
</protein>
<accession>L2GMJ8</accession>
<dbReference type="VEuPathDB" id="MicrosporidiaDB:VICG_01219"/>
<feature type="signal peptide" evidence="1">
    <location>
        <begin position="1"/>
        <end position="19"/>
    </location>
</feature>
<gene>
    <name evidence="2" type="ORF">VICG_01219</name>
</gene>
<evidence type="ECO:0000313" key="2">
    <source>
        <dbReference type="EMBL" id="ELA41715.1"/>
    </source>
</evidence>